<reference evidence="1" key="1">
    <citation type="journal article" date="2020" name="bioRxiv">
        <title>Comparative genomics of Chlamydomonas.</title>
        <authorList>
            <person name="Craig R.J."/>
            <person name="Hasan A.R."/>
            <person name="Ness R.W."/>
            <person name="Keightley P.D."/>
        </authorList>
    </citation>
    <scope>NUCLEOTIDE SEQUENCE</scope>
    <source>
        <strain evidence="1">CCAP 11/70</strain>
    </source>
</reference>
<organism evidence="1 2">
    <name type="scientific">Edaphochlamys debaryana</name>
    <dbReference type="NCBI Taxonomy" id="47281"/>
    <lineage>
        <taxon>Eukaryota</taxon>
        <taxon>Viridiplantae</taxon>
        <taxon>Chlorophyta</taxon>
        <taxon>core chlorophytes</taxon>
        <taxon>Chlorophyceae</taxon>
        <taxon>CS clade</taxon>
        <taxon>Chlamydomonadales</taxon>
        <taxon>Chlamydomonadales incertae sedis</taxon>
        <taxon>Edaphochlamys</taxon>
    </lineage>
</organism>
<keyword evidence="2" id="KW-1185">Reference proteome</keyword>
<name>A0A835YAK1_9CHLO</name>
<sequence>MVVVRRTTTDLALRVPRRATPAVGAAQLAAAAFGPQRAWSSLWASPAVRALALTALLAAAAFVAARPGPAPEAAPDTIPPECMDAGLNLQSKCSDEFAYATEALGVDPSDPQAALGALGDARLQQFLDSAPPPSVQCCAASAKFNNAYCSCAPAVLDLILSFTNDDINEYVGLSKYFERRCKEVGQPFTLYLQGTCPKPKK</sequence>
<comment type="caution">
    <text evidence="1">The sequence shown here is derived from an EMBL/GenBank/DDBJ whole genome shotgun (WGS) entry which is preliminary data.</text>
</comment>
<evidence type="ECO:0000313" key="2">
    <source>
        <dbReference type="Proteomes" id="UP000612055"/>
    </source>
</evidence>
<accession>A0A835YAK1</accession>
<dbReference type="EMBL" id="JAEHOE010000034">
    <property type="protein sequence ID" value="KAG2494014.1"/>
    <property type="molecule type" value="Genomic_DNA"/>
</dbReference>
<dbReference type="Proteomes" id="UP000612055">
    <property type="component" value="Unassembled WGS sequence"/>
</dbReference>
<evidence type="ECO:0000313" key="1">
    <source>
        <dbReference type="EMBL" id="KAG2494014.1"/>
    </source>
</evidence>
<protein>
    <submittedName>
        <fullName evidence="1">Uncharacterized protein</fullName>
    </submittedName>
</protein>
<gene>
    <name evidence="1" type="ORF">HYH03_007941</name>
</gene>
<dbReference type="OrthoDB" id="542813at2759"/>
<dbReference type="AlphaFoldDB" id="A0A835YAK1"/>
<proteinExistence type="predicted"/>